<name>A0A7C1AX43_9BACT</name>
<dbReference type="Proteomes" id="UP000886355">
    <property type="component" value="Unassembled WGS sequence"/>
</dbReference>
<dbReference type="PANTHER" id="PTHR48207:SF3">
    <property type="entry name" value="SUCCINATE--HYDROXYMETHYLGLUTARATE COA-TRANSFERASE"/>
    <property type="match status" value="1"/>
</dbReference>
<dbReference type="PANTHER" id="PTHR48207">
    <property type="entry name" value="SUCCINATE--HYDROXYMETHYLGLUTARATE COA-TRANSFERASE"/>
    <property type="match status" value="1"/>
</dbReference>
<dbReference type="InterPro" id="IPR023606">
    <property type="entry name" value="CoA-Trfase_III_dom_1_sf"/>
</dbReference>
<feature type="non-terminal residue" evidence="2">
    <location>
        <position position="424"/>
    </location>
</feature>
<dbReference type="InterPro" id="IPR044855">
    <property type="entry name" value="CoA-Trfase_III_dom3_sf"/>
</dbReference>
<dbReference type="InterPro" id="IPR050483">
    <property type="entry name" value="CoA-transferase_III_domain"/>
</dbReference>
<dbReference type="EMBL" id="DQZW01000266">
    <property type="protein sequence ID" value="HDL90371.1"/>
    <property type="molecule type" value="Genomic_DNA"/>
</dbReference>
<organism evidence="2">
    <name type="scientific">Thermodesulforhabdus norvegica</name>
    <dbReference type="NCBI Taxonomy" id="39841"/>
    <lineage>
        <taxon>Bacteria</taxon>
        <taxon>Pseudomonadati</taxon>
        <taxon>Thermodesulfobacteriota</taxon>
        <taxon>Syntrophobacteria</taxon>
        <taxon>Syntrophobacterales</taxon>
        <taxon>Thermodesulforhabdaceae</taxon>
        <taxon>Thermodesulforhabdus</taxon>
    </lineage>
</organism>
<reference evidence="2" key="1">
    <citation type="journal article" date="2020" name="mSystems">
        <title>Genome- and Community-Level Interaction Insights into Carbon Utilization and Element Cycling Functions of Hydrothermarchaeota in Hydrothermal Sediment.</title>
        <authorList>
            <person name="Zhou Z."/>
            <person name="Liu Y."/>
            <person name="Xu W."/>
            <person name="Pan J."/>
            <person name="Luo Z.H."/>
            <person name="Li M."/>
        </authorList>
    </citation>
    <scope>NUCLEOTIDE SEQUENCE [LARGE SCALE GENOMIC DNA]</scope>
    <source>
        <strain evidence="2">HyVt-19</strain>
    </source>
</reference>
<protein>
    <submittedName>
        <fullName evidence="2">CoA transferase</fullName>
    </submittedName>
</protein>
<dbReference type="AlphaFoldDB" id="A0A7C1AX43"/>
<dbReference type="Gene3D" id="3.30.1540.10">
    <property type="entry name" value="formyl-coa transferase, domain 3"/>
    <property type="match status" value="1"/>
</dbReference>
<dbReference type="Pfam" id="PF02515">
    <property type="entry name" value="CoA_transf_3"/>
    <property type="match status" value="1"/>
</dbReference>
<proteinExistence type="predicted"/>
<comment type="caution">
    <text evidence="2">The sequence shown here is derived from an EMBL/GenBank/DDBJ whole genome shotgun (WGS) entry which is preliminary data.</text>
</comment>
<sequence>MADESKKQGVTQFEGEDLDQESELERRIIGLGVHREYAKWAYYETNPADIFKKPEALDDMLVIDASYGSFAGLFASSILAEMGAEVIRVEPPGGDIARKMSPYGMMIKDTGLPYLVEGGRNKYHVTCNLDSEEGQKIFKRLVAKADVLIETFKPGYLAARGIGYEDLRKENPGLIYCALHSYGHFGEDAEKFGNQPDYDIIDQARSVIMSITGEPDLDPEVPPQYKRPLKHGNWMGWYTGGAWAAYGIGLAMFYKRKTGKGQFLDCSPPEGLVAIANYALQYFHMAGDEMPRAGNYDYAVFPYTYVRCKDGYTFMSGFTDPNWTALCEIMNRPDLHKQFPTIKDRLTPENQPKIQHEIEKFTEKFTSDEILQMLNEYNQRPDKKGTVVTGRLETPKDVLQREHWKERMTFVEVDDPYYGKLLVQ</sequence>
<keyword evidence="1 2" id="KW-0808">Transferase</keyword>
<dbReference type="SUPFAM" id="SSF89796">
    <property type="entry name" value="CoA-transferase family III (CaiB/BaiF)"/>
    <property type="match status" value="1"/>
</dbReference>
<evidence type="ECO:0000256" key="1">
    <source>
        <dbReference type="ARBA" id="ARBA00022679"/>
    </source>
</evidence>
<dbReference type="Gene3D" id="3.40.50.10540">
    <property type="entry name" value="Crotonobetainyl-coa:carnitine coa-transferase, domain 1"/>
    <property type="match status" value="1"/>
</dbReference>
<dbReference type="GO" id="GO:0008410">
    <property type="term" value="F:CoA-transferase activity"/>
    <property type="evidence" value="ECO:0007669"/>
    <property type="project" value="TreeGrafter"/>
</dbReference>
<dbReference type="InterPro" id="IPR003673">
    <property type="entry name" value="CoA-Trfase_fam_III"/>
</dbReference>
<accession>A0A7C1AX43</accession>
<gene>
    <name evidence="2" type="ORF">ENG14_05660</name>
</gene>
<evidence type="ECO:0000313" key="2">
    <source>
        <dbReference type="EMBL" id="HDL90371.1"/>
    </source>
</evidence>